<evidence type="ECO:0000256" key="2">
    <source>
        <dbReference type="ARBA" id="ARBA00006285"/>
    </source>
</evidence>
<organism evidence="11">
    <name type="scientific">Pseudoalteromonas sp. CF6-2</name>
    <dbReference type="NCBI Taxonomy" id="562716"/>
    <lineage>
        <taxon>Bacteria</taxon>
        <taxon>Pseudomonadati</taxon>
        <taxon>Pseudomonadota</taxon>
        <taxon>Gammaproteobacteria</taxon>
        <taxon>Alteromonadales</taxon>
        <taxon>Pseudoalteromonadaceae</taxon>
        <taxon>Pseudoalteromonas</taxon>
    </lineage>
</organism>
<dbReference type="InterPro" id="IPR014756">
    <property type="entry name" value="Ig_E-set"/>
</dbReference>
<dbReference type="EC" id="3.2.1.52" evidence="3"/>
<evidence type="ECO:0000256" key="9">
    <source>
        <dbReference type="SAM" id="SignalP"/>
    </source>
</evidence>
<dbReference type="InterPro" id="IPR029018">
    <property type="entry name" value="Hex-like_dom2"/>
</dbReference>
<dbReference type="RefSeq" id="WP_237114928.1">
    <property type="nucleotide sequence ID" value="NZ_CP091442.1"/>
</dbReference>
<feature type="domain" description="Chitobiase/beta-hexosaminidases N-terminal" evidence="10">
    <location>
        <begin position="32"/>
        <end position="194"/>
    </location>
</feature>
<dbReference type="SUPFAM" id="SSF55545">
    <property type="entry name" value="beta-N-acetylhexosaminidase-like domain"/>
    <property type="match status" value="1"/>
</dbReference>
<dbReference type="Pfam" id="PF02838">
    <property type="entry name" value="Glyco_hydro_20b"/>
    <property type="match status" value="1"/>
</dbReference>
<comment type="catalytic activity">
    <reaction evidence="1">
        <text>Hydrolysis of terminal non-reducing N-acetyl-D-hexosamine residues in N-acetyl-beta-D-hexosaminides.</text>
        <dbReference type="EC" id="3.2.1.52"/>
    </reaction>
</comment>
<protein>
    <recommendedName>
        <fullName evidence="3">beta-N-acetylhexosaminidase</fullName>
        <ecNumber evidence="3">3.2.1.52</ecNumber>
    </recommendedName>
    <alternativeName>
        <fullName evidence="6">Beta-N-acetylhexosaminidase</fullName>
    </alternativeName>
    <alternativeName>
        <fullName evidence="7">N-acetyl-beta-glucosaminidase</fullName>
    </alternativeName>
</protein>
<feature type="chain" id="PRO_5028020575" description="beta-N-acetylhexosaminidase" evidence="9">
    <location>
        <begin position="22"/>
        <end position="847"/>
    </location>
</feature>
<evidence type="ECO:0000256" key="4">
    <source>
        <dbReference type="ARBA" id="ARBA00022801"/>
    </source>
</evidence>
<dbReference type="Pfam" id="PF00728">
    <property type="entry name" value="Glyco_hydro_20"/>
    <property type="match status" value="1"/>
</dbReference>
<dbReference type="Gene3D" id="3.20.20.80">
    <property type="entry name" value="Glycosidases"/>
    <property type="match status" value="1"/>
</dbReference>
<keyword evidence="4 11" id="KW-0378">Hydrolase</keyword>
<dbReference type="GO" id="GO:0030247">
    <property type="term" value="F:polysaccharide binding"/>
    <property type="evidence" value="ECO:0007669"/>
    <property type="project" value="InterPro"/>
</dbReference>
<dbReference type="InterPro" id="IPR015883">
    <property type="entry name" value="Glyco_hydro_20_cat"/>
</dbReference>
<dbReference type="Gene3D" id="2.60.40.290">
    <property type="match status" value="1"/>
</dbReference>
<dbReference type="SMART" id="SM01081">
    <property type="entry name" value="CHB_HEX"/>
    <property type="match status" value="1"/>
</dbReference>
<accession>A0A7D5FLT8</accession>
<dbReference type="InterPro" id="IPR015882">
    <property type="entry name" value="HEX_bac_N"/>
</dbReference>
<dbReference type="PANTHER" id="PTHR22600">
    <property type="entry name" value="BETA-HEXOSAMINIDASE"/>
    <property type="match status" value="1"/>
</dbReference>
<dbReference type="GO" id="GO:0030203">
    <property type="term" value="P:glycosaminoglycan metabolic process"/>
    <property type="evidence" value="ECO:0007669"/>
    <property type="project" value="TreeGrafter"/>
</dbReference>
<sequence>MNKVILSVITGLLLLTHSAQSATQTELNRLAESLQVNYQLVDANPVNCPAPHEKQCYLSALTFTSSTDIDPQQWHIYFSQLMPVYKVDSKWFDIEHINGDLHRISAKQAFKDMPANTTFAVQFYSQESQITRSEFLPNFVLAAPGLDSKVIASTKTSVDNETQLELQPYLQPFTTDAQLQVSDDDETPWMGANYLYDSYTKPTFKTAPLGLIPSPIKLEQLSSSRIDLSKGINVVAKKSHYIALMPALERLAKLGVPQSKEGIVINVSQQLTSQLPDAYELTLRHNAITINANNTRGAFYALQSLAALISLDDLTLPELKVTDGARYEYRGMHIDVARNFRSKAFILNTIEQMAAYKLNKLHLHLADDEGWRLQIAGLPELTSVGANRCFDLTEQTCLLPQLGAGINANSGINGYFSRADYIEILQHAKKHFVEVIPSFDMPGHSRAAVVAMEARFNHFMALNKPALAKQYRLTEPEDTTAYSSIQHYKDNTLNVCLDTTYDFIDKILDEVITLHKEAGVPLNTYHIGADETAGAWLQSPSCIALQQKTKIHSFNGYFIERIAKLVADKGLNVAGWSDGLSDVNVNNMPSNVYSYAWATLSDEGHKVAHNHINNGWKVVVTSPDVTYFDFPYQSHPQERGNHWASRAIDSKKVFSFMPDNLPAHAQIWRSVKHQTYVADDSQSARTADAYGIQGHLWSELLRSDQQAEYMMYPRLFALAERAWHKAEWELDYKNEGAIYSHKTQQFTLAMQQQKEQDWQHFAALVGFKELAKLEQAGRFYRIPTVAAKKTDSGIDAFVPYPNIAVEYQDKLGNWHRYDSHNKPLQAVKVRAKSINNERAGRALKLTN</sequence>
<dbReference type="GO" id="GO:0004563">
    <property type="term" value="F:beta-N-acetylhexosaminidase activity"/>
    <property type="evidence" value="ECO:0007669"/>
    <property type="project" value="UniProtKB-EC"/>
</dbReference>
<name>A0A7D5FLT8_9GAMM</name>
<dbReference type="EMBL" id="MT510709">
    <property type="protein sequence ID" value="QLE11264.1"/>
    <property type="molecule type" value="Genomic_DNA"/>
</dbReference>
<evidence type="ECO:0000256" key="7">
    <source>
        <dbReference type="ARBA" id="ARBA00033000"/>
    </source>
</evidence>
<comment type="similarity">
    <text evidence="2">Belongs to the glycosyl hydrolase 20 family.</text>
</comment>
<dbReference type="SUPFAM" id="SSF81296">
    <property type="entry name" value="E set domains"/>
    <property type="match status" value="1"/>
</dbReference>
<dbReference type="PRINTS" id="PR00738">
    <property type="entry name" value="GLHYDRLASE20"/>
</dbReference>
<dbReference type="InterPro" id="IPR008965">
    <property type="entry name" value="CBM2/CBM3_carb-bd_dom_sf"/>
</dbReference>
<evidence type="ECO:0000256" key="3">
    <source>
        <dbReference type="ARBA" id="ARBA00012663"/>
    </source>
</evidence>
<feature type="signal peptide" evidence="9">
    <location>
        <begin position="1"/>
        <end position="21"/>
    </location>
</feature>
<dbReference type="InterPro" id="IPR012291">
    <property type="entry name" value="CBM2_carb-bd_dom_sf"/>
</dbReference>
<dbReference type="InterPro" id="IPR004867">
    <property type="entry name" value="CHB_C_dom"/>
</dbReference>
<proteinExistence type="inferred from homology"/>
<dbReference type="SUPFAM" id="SSF51445">
    <property type="entry name" value="(Trans)glycosidases"/>
    <property type="match status" value="1"/>
</dbReference>
<evidence type="ECO:0000256" key="1">
    <source>
        <dbReference type="ARBA" id="ARBA00001231"/>
    </source>
</evidence>
<evidence type="ECO:0000256" key="5">
    <source>
        <dbReference type="ARBA" id="ARBA00023295"/>
    </source>
</evidence>
<evidence type="ECO:0000259" key="10">
    <source>
        <dbReference type="SMART" id="SM01081"/>
    </source>
</evidence>
<dbReference type="InterPro" id="IPR025705">
    <property type="entry name" value="Beta_hexosaminidase_sua/sub"/>
</dbReference>
<dbReference type="Pfam" id="PF03173">
    <property type="entry name" value="CHB_HEX"/>
    <property type="match status" value="1"/>
</dbReference>
<reference evidence="11" key="1">
    <citation type="submission" date="2020-05" db="EMBL/GenBank/DDBJ databases">
        <authorList>
            <person name="Ren X."/>
            <person name="Wang Y."/>
        </authorList>
    </citation>
    <scope>NUCLEOTIDE SEQUENCE</scope>
    <source>
        <strain evidence="11">CF6-2</strain>
    </source>
</reference>
<feature type="active site" description="Proton donor" evidence="8">
    <location>
        <position position="531"/>
    </location>
</feature>
<dbReference type="Gene3D" id="3.30.379.10">
    <property type="entry name" value="Chitobiase/beta-hexosaminidase domain 2-like"/>
    <property type="match status" value="1"/>
</dbReference>
<dbReference type="GO" id="GO:0016020">
    <property type="term" value="C:membrane"/>
    <property type="evidence" value="ECO:0007669"/>
    <property type="project" value="TreeGrafter"/>
</dbReference>
<keyword evidence="9" id="KW-0732">Signal</keyword>
<dbReference type="InterPro" id="IPR004866">
    <property type="entry name" value="CHB/HEX_N_dom"/>
</dbReference>
<dbReference type="GO" id="GO:0005975">
    <property type="term" value="P:carbohydrate metabolic process"/>
    <property type="evidence" value="ECO:0007669"/>
    <property type="project" value="InterPro"/>
</dbReference>
<dbReference type="InterPro" id="IPR017853">
    <property type="entry name" value="GH"/>
</dbReference>
<evidence type="ECO:0000256" key="8">
    <source>
        <dbReference type="PIRSR" id="PIRSR625705-1"/>
    </source>
</evidence>
<evidence type="ECO:0000313" key="11">
    <source>
        <dbReference type="EMBL" id="QLE11264.1"/>
    </source>
</evidence>
<keyword evidence="5 11" id="KW-0326">Glycosidase</keyword>
<dbReference type="AlphaFoldDB" id="A0A7D5FLT8"/>
<dbReference type="Pfam" id="PF03174">
    <property type="entry name" value="CHB_HEX_C"/>
    <property type="match status" value="1"/>
</dbReference>
<dbReference type="SUPFAM" id="SSF49384">
    <property type="entry name" value="Carbohydrate-binding domain"/>
    <property type="match status" value="1"/>
</dbReference>
<evidence type="ECO:0000256" key="6">
    <source>
        <dbReference type="ARBA" id="ARBA00030512"/>
    </source>
</evidence>
<dbReference type="PANTHER" id="PTHR22600:SF57">
    <property type="entry name" value="BETA-N-ACETYLHEXOSAMINIDASE"/>
    <property type="match status" value="1"/>
</dbReference>